<feature type="domain" description="B12-binding N-terminal" evidence="5">
    <location>
        <begin position="1"/>
        <end position="88"/>
    </location>
</feature>
<evidence type="ECO:0000313" key="6">
    <source>
        <dbReference type="EMBL" id="ATW27881.1"/>
    </source>
</evidence>
<evidence type="ECO:0000259" key="4">
    <source>
        <dbReference type="PROSITE" id="PS51332"/>
    </source>
</evidence>
<dbReference type="GO" id="GO:0046653">
    <property type="term" value="P:tetrahydrofolate metabolic process"/>
    <property type="evidence" value="ECO:0007669"/>
    <property type="project" value="TreeGrafter"/>
</dbReference>
<evidence type="ECO:0000256" key="3">
    <source>
        <dbReference type="ARBA" id="ARBA00023285"/>
    </source>
</evidence>
<dbReference type="PROSITE" id="PS51332">
    <property type="entry name" value="B12_BINDING"/>
    <property type="match status" value="1"/>
</dbReference>
<accession>A0A3G1KZR1</accession>
<dbReference type="Pfam" id="PF02607">
    <property type="entry name" value="B12-binding_2"/>
    <property type="match status" value="1"/>
</dbReference>
<dbReference type="PANTHER" id="PTHR45833:SF1">
    <property type="entry name" value="METHIONINE SYNTHASE"/>
    <property type="match status" value="1"/>
</dbReference>
<dbReference type="GO" id="GO:0050667">
    <property type="term" value="P:homocysteine metabolic process"/>
    <property type="evidence" value="ECO:0007669"/>
    <property type="project" value="TreeGrafter"/>
</dbReference>
<dbReference type="InterPro" id="IPR036724">
    <property type="entry name" value="Cobalamin-bd_sf"/>
</dbReference>
<comment type="similarity">
    <text evidence="1">Belongs to the methylamine corrinoid protein family.</text>
</comment>
<dbReference type="Pfam" id="PF02310">
    <property type="entry name" value="B12-binding"/>
    <property type="match status" value="1"/>
</dbReference>
<dbReference type="GO" id="GO:0031419">
    <property type="term" value="F:cobalamin binding"/>
    <property type="evidence" value="ECO:0007669"/>
    <property type="project" value="InterPro"/>
</dbReference>
<dbReference type="PROSITE" id="PS51337">
    <property type="entry name" value="B12_BINDING_NTER"/>
    <property type="match status" value="1"/>
</dbReference>
<keyword evidence="2" id="KW-0479">Metal-binding</keyword>
<feature type="domain" description="B12-binding" evidence="4">
    <location>
        <begin position="88"/>
        <end position="210"/>
    </location>
</feature>
<dbReference type="GO" id="GO:0032259">
    <property type="term" value="P:methylation"/>
    <property type="evidence" value="ECO:0007669"/>
    <property type="project" value="UniProtKB-KW"/>
</dbReference>
<dbReference type="EMBL" id="CP017634">
    <property type="protein sequence ID" value="ATW27881.1"/>
    <property type="molecule type" value="Genomic_DNA"/>
</dbReference>
<dbReference type="RefSeq" id="WP_148137267.1">
    <property type="nucleotide sequence ID" value="NZ_CP017634.1"/>
</dbReference>
<dbReference type="SUPFAM" id="SSF47644">
    <property type="entry name" value="Methionine synthase domain"/>
    <property type="match status" value="1"/>
</dbReference>
<dbReference type="OrthoDB" id="9783599at2"/>
<dbReference type="GO" id="GO:0046872">
    <property type="term" value="F:metal ion binding"/>
    <property type="evidence" value="ECO:0007669"/>
    <property type="project" value="UniProtKB-KW"/>
</dbReference>
<dbReference type="InterPro" id="IPR036594">
    <property type="entry name" value="Meth_synthase_dom"/>
</dbReference>
<dbReference type="SUPFAM" id="SSF52242">
    <property type="entry name" value="Cobalamin (vitamin B12)-binding domain"/>
    <property type="match status" value="1"/>
</dbReference>
<dbReference type="KEGG" id="fwa:DCMF_26775"/>
<keyword evidence="7" id="KW-1185">Reference proteome</keyword>
<evidence type="ECO:0000256" key="2">
    <source>
        <dbReference type="ARBA" id="ARBA00022723"/>
    </source>
</evidence>
<reference evidence="6 7" key="1">
    <citation type="submission" date="2016-10" db="EMBL/GenBank/DDBJ databases">
        <title>Complete Genome Sequence of Peptococcaceae strain DCMF.</title>
        <authorList>
            <person name="Edwards R.J."/>
            <person name="Holland S.I."/>
            <person name="Deshpande N.P."/>
            <person name="Wong Y.K."/>
            <person name="Ertan H."/>
            <person name="Manefield M."/>
            <person name="Russell T.L."/>
            <person name="Lee M.J."/>
        </authorList>
    </citation>
    <scope>NUCLEOTIDE SEQUENCE [LARGE SCALE GENOMIC DNA]</scope>
    <source>
        <strain evidence="6 7">DCMF</strain>
    </source>
</reference>
<sequence length="210" mass="22639">MAIREKIINAIIKGNASEVKSLVEVGLQLDLTPREIIDSALLPGIINIGEKFKQNRLLIPDVLMASRAIQAGFYTLEPVMKETAQEIGPKVVIGTVAGDLHDIGKQLLVMMLQGAGMKVIDLGIDVPAEVFVKAVQEHHPDIVGMSALLTITMPALRETVDALERENLRQSVKVIVGGSPVTWDYAMGIGADGYADSAYESIGLIQSLLR</sequence>
<dbReference type="InterPro" id="IPR006158">
    <property type="entry name" value="Cobalamin-bd"/>
</dbReference>
<keyword evidence="3" id="KW-0170">Cobalt</keyword>
<name>A0A3G1KZR1_FORW1</name>
<dbReference type="Gene3D" id="3.40.50.280">
    <property type="entry name" value="Cobalamin-binding domain"/>
    <property type="match status" value="1"/>
</dbReference>
<dbReference type="FunFam" id="3.40.50.280:FF:000003">
    <property type="entry name" value="Dimethylamine methyltransferase corrinoid protein"/>
    <property type="match status" value="1"/>
</dbReference>
<protein>
    <submittedName>
        <fullName evidence="6">Methyltransferase</fullName>
    </submittedName>
</protein>
<organism evidence="6 7">
    <name type="scientific">Formimonas warabiya</name>
    <dbReference type="NCBI Taxonomy" id="1761012"/>
    <lineage>
        <taxon>Bacteria</taxon>
        <taxon>Bacillati</taxon>
        <taxon>Bacillota</taxon>
        <taxon>Clostridia</taxon>
        <taxon>Eubacteriales</taxon>
        <taxon>Peptococcaceae</taxon>
        <taxon>Candidatus Formimonas</taxon>
    </lineage>
</organism>
<gene>
    <name evidence="6" type="ORF">DCMF_26775</name>
</gene>
<dbReference type="InterPro" id="IPR003759">
    <property type="entry name" value="Cbl-bd_cap"/>
</dbReference>
<evidence type="ECO:0000313" key="7">
    <source>
        <dbReference type="Proteomes" id="UP000323521"/>
    </source>
</evidence>
<dbReference type="InterPro" id="IPR050554">
    <property type="entry name" value="Met_Synthase/Corrinoid"/>
</dbReference>
<evidence type="ECO:0000256" key="1">
    <source>
        <dbReference type="ARBA" id="ARBA00010854"/>
    </source>
</evidence>
<dbReference type="Proteomes" id="UP000323521">
    <property type="component" value="Chromosome"/>
</dbReference>
<dbReference type="CDD" id="cd02070">
    <property type="entry name" value="corrinoid_protein_B12-BD"/>
    <property type="match status" value="1"/>
</dbReference>
<dbReference type="Gene3D" id="1.10.1240.10">
    <property type="entry name" value="Methionine synthase domain"/>
    <property type="match status" value="1"/>
</dbReference>
<dbReference type="GO" id="GO:0005829">
    <property type="term" value="C:cytosol"/>
    <property type="evidence" value="ECO:0007669"/>
    <property type="project" value="TreeGrafter"/>
</dbReference>
<dbReference type="PANTHER" id="PTHR45833">
    <property type="entry name" value="METHIONINE SYNTHASE"/>
    <property type="match status" value="1"/>
</dbReference>
<proteinExistence type="inferred from homology"/>
<keyword evidence="6" id="KW-0489">Methyltransferase</keyword>
<dbReference type="GO" id="GO:0008705">
    <property type="term" value="F:methionine synthase activity"/>
    <property type="evidence" value="ECO:0007669"/>
    <property type="project" value="TreeGrafter"/>
</dbReference>
<keyword evidence="6" id="KW-0808">Transferase</keyword>
<evidence type="ECO:0000259" key="5">
    <source>
        <dbReference type="PROSITE" id="PS51337"/>
    </source>
</evidence>
<dbReference type="SMART" id="SM01018">
    <property type="entry name" value="B12-binding_2"/>
    <property type="match status" value="1"/>
</dbReference>
<dbReference type="AlphaFoldDB" id="A0A3G1KZR1"/>